<evidence type="ECO:0000259" key="4">
    <source>
        <dbReference type="Pfam" id="PF16655"/>
    </source>
</evidence>
<dbReference type="PROSITE" id="PS51257">
    <property type="entry name" value="PROKAR_LIPOPROTEIN"/>
    <property type="match status" value="1"/>
</dbReference>
<dbReference type="InterPro" id="IPR029052">
    <property type="entry name" value="Metallo-depent_PP-like"/>
</dbReference>
<feature type="region of interest" description="Disordered" evidence="1">
    <location>
        <begin position="26"/>
        <end position="68"/>
    </location>
</feature>
<feature type="domain" description="PhoD-like phosphatase metallophosphatase" evidence="3">
    <location>
        <begin position="164"/>
        <end position="642"/>
    </location>
</feature>
<dbReference type="InterPro" id="IPR038607">
    <property type="entry name" value="PhoD-like_sf"/>
</dbReference>
<dbReference type="AlphaFoldDB" id="A0A1W6YNJ5"/>
<feature type="signal peptide" evidence="2">
    <location>
        <begin position="1"/>
        <end position="25"/>
    </location>
</feature>
<accession>A0A1W6YNJ5</accession>
<feature type="domain" description="Phospholipase D N-terminal" evidence="4">
    <location>
        <begin position="62"/>
        <end position="151"/>
    </location>
</feature>
<feature type="chain" id="PRO_5012325906" evidence="2">
    <location>
        <begin position="26"/>
        <end position="678"/>
    </location>
</feature>
<dbReference type="Gene3D" id="2.60.40.380">
    <property type="entry name" value="Purple acid phosphatase-like, N-terminal"/>
    <property type="match status" value="1"/>
</dbReference>
<gene>
    <name evidence="5" type="ORF">CAL12_18840</name>
</gene>
<dbReference type="PANTHER" id="PTHR43606">
    <property type="entry name" value="PHOSPHATASE, PUTATIVE (AFU_ORTHOLOGUE AFUA_6G08710)-RELATED"/>
    <property type="match status" value="1"/>
</dbReference>
<dbReference type="Pfam" id="PF16655">
    <property type="entry name" value="PhoD_N"/>
    <property type="match status" value="1"/>
</dbReference>
<feature type="compositionally biased region" description="Pro residues" evidence="1">
    <location>
        <begin position="45"/>
        <end position="57"/>
    </location>
</feature>
<dbReference type="STRING" id="1416806.CAL12_18840"/>
<keyword evidence="2" id="KW-0732">Signal</keyword>
<dbReference type="RefSeq" id="WP_086066029.1">
    <property type="nucleotide sequence ID" value="NZ_CP021108.1"/>
</dbReference>
<organism evidence="5 6">
    <name type="scientific">Bordetella genomosp. 8</name>
    <dbReference type="NCBI Taxonomy" id="1416806"/>
    <lineage>
        <taxon>Bacteria</taxon>
        <taxon>Pseudomonadati</taxon>
        <taxon>Pseudomonadota</taxon>
        <taxon>Betaproteobacteria</taxon>
        <taxon>Burkholderiales</taxon>
        <taxon>Alcaligenaceae</taxon>
        <taxon>Bordetella</taxon>
    </lineage>
</organism>
<evidence type="ECO:0000259" key="3">
    <source>
        <dbReference type="Pfam" id="PF09423"/>
    </source>
</evidence>
<dbReference type="PANTHER" id="PTHR43606:SF2">
    <property type="entry name" value="ALKALINE PHOSPHATASE FAMILY PROTEIN (AFU_ORTHOLOGUE AFUA_5G03860)"/>
    <property type="match status" value="1"/>
</dbReference>
<evidence type="ECO:0000256" key="1">
    <source>
        <dbReference type="SAM" id="MobiDB-lite"/>
    </source>
</evidence>
<protein>
    <submittedName>
        <fullName evidence="5">Metallophosphatase</fullName>
    </submittedName>
</protein>
<name>A0A1W6YNJ5_9BORD</name>
<dbReference type="KEGG" id="bgv:CAL12_18840"/>
<reference evidence="5 6" key="1">
    <citation type="submission" date="2017-05" db="EMBL/GenBank/DDBJ databases">
        <title>Complete and WGS of Bordetella genogroups.</title>
        <authorList>
            <person name="Spilker T."/>
            <person name="LiPuma J."/>
        </authorList>
    </citation>
    <scope>NUCLEOTIDE SEQUENCE [LARGE SCALE GENOMIC DNA]</scope>
    <source>
        <strain evidence="5 6">AU19157</strain>
    </source>
</reference>
<keyword evidence="6" id="KW-1185">Reference proteome</keyword>
<evidence type="ECO:0000256" key="2">
    <source>
        <dbReference type="SAM" id="SignalP"/>
    </source>
</evidence>
<sequence length="678" mass="73636">MDRRKFIKWGSFLTVSVAMTGTLTACGGGSDDDDDGGGQAGNGNNPPPDNGNPPPPSTSFAHGVASGDPKPDSIILWTRVDGDNGTDPVKLTVQMATDDTFSKLLVNDTIEADPSFDYTVRHKVIGLDPATSYFYRFVMGGTNSTTGRTKTAPAEGAGVAQLKFGFISCQDWNANHWAAFSEMLNEDLDFVVHLGDYIYETLPAHVLTGQTEKAHTALALPNGTKMDDGSVYATTTDDYRTLYKSYRADPRLQALHARFPVIAIWDDHEFSDDAWQDHQTYTPTDDQTEHVARRRSANQAWFEYMPADVTLDLSNPSFENIQIYRSFTFGSLATLVMTDERLYRDDHVIPESAAGGFLGSRYLVSRDTLAAAEQAKISAGGTQSMLGATQLAWWKDQMLASKARTAWRLWGNEVSLLRMQVDGQEAVVQLVTDAIVATDPGDLAPLRNTAILPAVRQDIQAIKTSGTLPGAFTAIHALFDHAFGVDTVNASVAAINAILPPVSFLNVILFDADQWDGYNSERKDMMAFLKNNAIANVVALTGDIHAFFSGPVMDDFDATTPVPVMVDLVTAGVSSTSLFRFYVDEIHNVPSLAGLQPLVYQNVTNRLNGTMSTYNSWLKYIDTDAQGYAVVTLTADKLTCDFRKMKPLVNGELPASPAVASTVTVTVDTGVAAVNVPT</sequence>
<evidence type="ECO:0000313" key="5">
    <source>
        <dbReference type="EMBL" id="ARP82670.1"/>
    </source>
</evidence>
<dbReference type="SUPFAM" id="SSF56300">
    <property type="entry name" value="Metallo-dependent phosphatases"/>
    <property type="match status" value="1"/>
</dbReference>
<dbReference type="Pfam" id="PF09423">
    <property type="entry name" value="PhoD"/>
    <property type="match status" value="1"/>
</dbReference>
<dbReference type="Proteomes" id="UP000194151">
    <property type="component" value="Chromosome"/>
</dbReference>
<dbReference type="InterPro" id="IPR032093">
    <property type="entry name" value="PhoD_N"/>
</dbReference>
<proteinExistence type="predicted"/>
<dbReference type="InterPro" id="IPR018946">
    <property type="entry name" value="PhoD-like_MPP"/>
</dbReference>
<dbReference type="CDD" id="cd07389">
    <property type="entry name" value="MPP_PhoD"/>
    <property type="match status" value="1"/>
</dbReference>
<dbReference type="OrthoDB" id="327733at2"/>
<evidence type="ECO:0000313" key="6">
    <source>
        <dbReference type="Proteomes" id="UP000194151"/>
    </source>
</evidence>
<dbReference type="EMBL" id="CP021108">
    <property type="protein sequence ID" value="ARP82670.1"/>
    <property type="molecule type" value="Genomic_DNA"/>
</dbReference>
<dbReference type="Gene3D" id="3.60.21.70">
    <property type="entry name" value="PhoD-like phosphatase"/>
    <property type="match status" value="1"/>
</dbReference>
<dbReference type="InterPro" id="IPR052900">
    <property type="entry name" value="Phospholipid_Metab_Enz"/>
</dbReference>